<protein>
    <submittedName>
        <fullName evidence="1">Kinase-like protein</fullName>
    </submittedName>
</protein>
<evidence type="ECO:0000313" key="1">
    <source>
        <dbReference type="EMBL" id="KAF9644348.1"/>
    </source>
</evidence>
<gene>
    <name evidence="1" type="ORF">BDM02DRAFT_3190702</name>
</gene>
<evidence type="ECO:0000313" key="2">
    <source>
        <dbReference type="Proteomes" id="UP000886501"/>
    </source>
</evidence>
<sequence length="1417" mass="156997">MLTGDYLQTLLHLDRSSPEFPDKLCGILDGRDFDGYIKDLDSDALLKLIDYLDEALDGLDSTSVAFRRTLHRLQRICASRKLLPSSHVLSNDQLNIDDEPFASGGYSDVHKGTLSGLKMLHREAVMWKRLTHVNIVPFKGVTLDPLRIVSEWMPGGDLTAYISQNPRANRIDLLVDVAEGLHYLHLCDIIHGDLKGPNILVDGSGRARIVDFGLARNEEVTYHTTMSLGHTARWTAPEILDGEGAVSKEGDVFAFAMVMVEAFTGVVPFHHYSSVVAMFDIMEGKRPPRPDHPAFTPDLWELMQRCWKQESHSRPEMSEVLRVLLSSGSSPTQNSRTTQPSVIVSPSDLLQRIYALEKSSPHFPEQLANMLDEKDFRDSTQRLQEEQLTMFVDYLDTLLDILDPIGPAFPRCQRELRRVCNTCEILPKSYAISNTLLRTDTQPVASGAFADIYEGTLDGSRICVKQARIYSKDDPQGVQSLFYQEAIVWKYLIHPNVVPFRGITTTPLQLVSNWMPGGDLTDYINKHPDVDRLGLLGDVVRGLRYLHSRNVVHGDLKGPNILVDDTGRARITDFGFATVTHNLDSMWSAPPGHGHSERWTAPEVLNGGKFSKEADIFSFAMVMIEAFACAAPFSSSPAPAAIMAILERKRPPRLAHSAFTDKLWVLTECCWDQEPHLRPEATEVLRVLCSLDPHPKRPSERIPEPIPAPTSRHKSVMIHPVEKTQSFQPSPNPLRQLRRLNSSSKFHDQLSNILYGQEYKQWVQGIRGDDVAELVDYLDSALDTLDPASPGFRKCLRELRHICGTRTILPTSYALSSQVLLVGRQPVASGGSGDVYEATLNDLKVCVKRVRIYPKDNLVNPLKTFYQEAVVWKHLEHKNIVQLLGITATPLQLVSEWMPGGDLTDYIRKCPDAGRLGLLSDIAEGLYFLHSRNIIHGDLKGPNILVDSAGHARITDFGLATVTRNLHSIRNASDDQGHTARWTAPEILNEEGTYSKEADVFSFAMVMIEVFTGVVPFNNCLPAAAVLAIIGGQRPPRPNHPDFTGELWELMQRCWHQISHFRPEVAGILKVLNGTSPPTKLYLNGIGSSSTLSIGQLSLFATLPKTTAKRSPSLRNTISTTSRPTPQISSQLLEYSSDPVPPASHGGGAGTHLSHKVEPYGSSQVTSQDPPSGTDYHHPGEQQGGQLGGRMSRRPSRRSTAVSEPSSPMPTDPHPFDFNELQKTQAYGHTGGAGKSHVSLKNTLGDRNRSKKDVSGKGSRLDLNRDLDVNGEGKYWSEGRRDNRGGSRSVLKLDDGYNQGGPSRNPSRMDLSKYPSRDYLAKHGQSKTNLLNAGKSSSCLDLVKTGDRALSRQPSKKGPSKMNVRAAGNAFYHELPTGAKSRYQSRLNLGDTHQENQGSSPLNGAFFPRNVGTPERL</sequence>
<comment type="caution">
    <text evidence="1">The sequence shown here is derived from an EMBL/GenBank/DDBJ whole genome shotgun (WGS) entry which is preliminary data.</text>
</comment>
<dbReference type="EMBL" id="MU118145">
    <property type="protein sequence ID" value="KAF9644348.1"/>
    <property type="molecule type" value="Genomic_DNA"/>
</dbReference>
<keyword evidence="2" id="KW-1185">Reference proteome</keyword>
<organism evidence="1 2">
    <name type="scientific">Thelephora ganbajun</name>
    <name type="common">Ganba fungus</name>
    <dbReference type="NCBI Taxonomy" id="370292"/>
    <lineage>
        <taxon>Eukaryota</taxon>
        <taxon>Fungi</taxon>
        <taxon>Dikarya</taxon>
        <taxon>Basidiomycota</taxon>
        <taxon>Agaricomycotina</taxon>
        <taxon>Agaricomycetes</taxon>
        <taxon>Thelephorales</taxon>
        <taxon>Thelephoraceae</taxon>
        <taxon>Thelephora</taxon>
    </lineage>
</organism>
<proteinExistence type="predicted"/>
<dbReference type="Proteomes" id="UP000886501">
    <property type="component" value="Unassembled WGS sequence"/>
</dbReference>
<reference evidence="1" key="2">
    <citation type="journal article" date="2020" name="Nat. Commun.">
        <title>Large-scale genome sequencing of mycorrhizal fungi provides insights into the early evolution of symbiotic traits.</title>
        <authorList>
            <person name="Miyauchi S."/>
            <person name="Kiss E."/>
            <person name="Kuo A."/>
            <person name="Drula E."/>
            <person name="Kohler A."/>
            <person name="Sanchez-Garcia M."/>
            <person name="Morin E."/>
            <person name="Andreopoulos B."/>
            <person name="Barry K.W."/>
            <person name="Bonito G."/>
            <person name="Buee M."/>
            <person name="Carver A."/>
            <person name="Chen C."/>
            <person name="Cichocki N."/>
            <person name="Clum A."/>
            <person name="Culley D."/>
            <person name="Crous P.W."/>
            <person name="Fauchery L."/>
            <person name="Girlanda M."/>
            <person name="Hayes R.D."/>
            <person name="Keri Z."/>
            <person name="LaButti K."/>
            <person name="Lipzen A."/>
            <person name="Lombard V."/>
            <person name="Magnuson J."/>
            <person name="Maillard F."/>
            <person name="Murat C."/>
            <person name="Nolan M."/>
            <person name="Ohm R.A."/>
            <person name="Pangilinan J."/>
            <person name="Pereira M.F."/>
            <person name="Perotto S."/>
            <person name="Peter M."/>
            <person name="Pfister S."/>
            <person name="Riley R."/>
            <person name="Sitrit Y."/>
            <person name="Stielow J.B."/>
            <person name="Szollosi G."/>
            <person name="Zifcakova L."/>
            <person name="Stursova M."/>
            <person name="Spatafora J.W."/>
            <person name="Tedersoo L."/>
            <person name="Vaario L.M."/>
            <person name="Yamada A."/>
            <person name="Yan M."/>
            <person name="Wang P."/>
            <person name="Xu J."/>
            <person name="Bruns T."/>
            <person name="Baldrian P."/>
            <person name="Vilgalys R."/>
            <person name="Dunand C."/>
            <person name="Henrissat B."/>
            <person name="Grigoriev I.V."/>
            <person name="Hibbett D."/>
            <person name="Nagy L.G."/>
            <person name="Martin F.M."/>
        </authorList>
    </citation>
    <scope>NUCLEOTIDE SEQUENCE</scope>
    <source>
        <strain evidence="1">P2</strain>
    </source>
</reference>
<accession>A0ACB6Z4X2</accession>
<name>A0ACB6Z4X2_THEGA</name>
<reference evidence="1" key="1">
    <citation type="submission" date="2019-10" db="EMBL/GenBank/DDBJ databases">
        <authorList>
            <consortium name="DOE Joint Genome Institute"/>
            <person name="Kuo A."/>
            <person name="Miyauchi S."/>
            <person name="Kiss E."/>
            <person name="Drula E."/>
            <person name="Kohler A."/>
            <person name="Sanchez-Garcia M."/>
            <person name="Andreopoulos B."/>
            <person name="Barry K.W."/>
            <person name="Bonito G."/>
            <person name="Buee M."/>
            <person name="Carver A."/>
            <person name="Chen C."/>
            <person name="Cichocki N."/>
            <person name="Clum A."/>
            <person name="Culley D."/>
            <person name="Crous P.W."/>
            <person name="Fauchery L."/>
            <person name="Girlanda M."/>
            <person name="Hayes R."/>
            <person name="Keri Z."/>
            <person name="Labutti K."/>
            <person name="Lipzen A."/>
            <person name="Lombard V."/>
            <person name="Magnuson J."/>
            <person name="Maillard F."/>
            <person name="Morin E."/>
            <person name="Murat C."/>
            <person name="Nolan M."/>
            <person name="Ohm R."/>
            <person name="Pangilinan J."/>
            <person name="Pereira M."/>
            <person name="Perotto S."/>
            <person name="Peter M."/>
            <person name="Riley R."/>
            <person name="Sitrit Y."/>
            <person name="Stielow B."/>
            <person name="Szollosi G."/>
            <person name="Zifcakova L."/>
            <person name="Stursova M."/>
            <person name="Spatafora J.W."/>
            <person name="Tedersoo L."/>
            <person name="Vaario L.-M."/>
            <person name="Yamada A."/>
            <person name="Yan M."/>
            <person name="Wang P."/>
            <person name="Xu J."/>
            <person name="Bruns T."/>
            <person name="Baldrian P."/>
            <person name="Vilgalys R."/>
            <person name="Henrissat B."/>
            <person name="Grigoriev I.V."/>
            <person name="Hibbett D."/>
            <person name="Nagy L.G."/>
            <person name="Martin F.M."/>
        </authorList>
    </citation>
    <scope>NUCLEOTIDE SEQUENCE</scope>
    <source>
        <strain evidence="1">P2</strain>
    </source>
</reference>